<gene>
    <name evidence="1" type="ORF">LCGC14_0577490</name>
</gene>
<dbReference type="InterPro" id="IPR006427">
    <property type="entry name" value="Portal_HK97"/>
</dbReference>
<accession>A0A0F9U3Q0</accession>
<dbReference type="AlphaFoldDB" id="A0A0F9U3Q0"/>
<name>A0A0F9U3Q0_9ZZZZ</name>
<dbReference type="Pfam" id="PF04860">
    <property type="entry name" value="Phage_portal"/>
    <property type="match status" value="1"/>
</dbReference>
<evidence type="ECO:0000313" key="1">
    <source>
        <dbReference type="EMBL" id="KKN55906.1"/>
    </source>
</evidence>
<sequence>MSRVTDFIKGTAQDTIDLLRDRTSEVRQGLQLFETWRMNNPQFPTSGYRSLTDNGYRKNELVYACIREVATSVSEAPFMVGVQGAGVRIPVPDHPALELINHPNRIIASAQEFWEIVLTIEHIDGNCYNWKERNDVGRPIALWTLRPDWVRFVPKKNVAQSFYLYSPDGSFTSRNDIPIPLDDMIPFKHGVDPTAIYQQGMSPLRVAFRNTILDNDATDFIKVFFDNAGVPSGIITVKRKLNDQREANRIMKRWQSRYSGLTGWHAPAVMDEDASYVKIGLNFREMDMGSLRDVPETRICMALGVPPILVGSNVGLKRSTYTNYGAAKTSFWDETLSPLFARHASRVDQDLIFPDFPSDIRATSYFDLSNVRALREDVSALWKRTTQALNTGGITINMFLVEIGKEPVDGGDVFLIPGNKTEKAAPPTVRTLIERLGEVRYHKLFNVVETHLLEEVNVVEGEVV</sequence>
<comment type="caution">
    <text evidence="1">The sequence shown here is derived from an EMBL/GenBank/DDBJ whole genome shotgun (WGS) entry which is preliminary data.</text>
</comment>
<protein>
    <recommendedName>
        <fullName evidence="2">Phage portal protein</fullName>
    </recommendedName>
</protein>
<organism evidence="1">
    <name type="scientific">marine sediment metagenome</name>
    <dbReference type="NCBI Taxonomy" id="412755"/>
    <lineage>
        <taxon>unclassified sequences</taxon>
        <taxon>metagenomes</taxon>
        <taxon>ecological metagenomes</taxon>
    </lineage>
</organism>
<evidence type="ECO:0008006" key="2">
    <source>
        <dbReference type="Google" id="ProtNLM"/>
    </source>
</evidence>
<dbReference type="EMBL" id="LAZR01000866">
    <property type="protein sequence ID" value="KKN55906.1"/>
    <property type="molecule type" value="Genomic_DNA"/>
</dbReference>
<dbReference type="InterPro" id="IPR006944">
    <property type="entry name" value="Phage/GTA_portal"/>
</dbReference>
<dbReference type="NCBIfam" id="TIGR01537">
    <property type="entry name" value="portal_HK97"/>
    <property type="match status" value="1"/>
</dbReference>
<proteinExistence type="predicted"/>
<reference evidence="1" key="1">
    <citation type="journal article" date="2015" name="Nature">
        <title>Complex archaea that bridge the gap between prokaryotes and eukaryotes.</title>
        <authorList>
            <person name="Spang A."/>
            <person name="Saw J.H."/>
            <person name="Jorgensen S.L."/>
            <person name="Zaremba-Niedzwiedzka K."/>
            <person name="Martijn J."/>
            <person name="Lind A.E."/>
            <person name="van Eijk R."/>
            <person name="Schleper C."/>
            <person name="Guy L."/>
            <person name="Ettema T.J."/>
        </authorList>
    </citation>
    <scope>NUCLEOTIDE SEQUENCE</scope>
</reference>